<feature type="compositionally biased region" description="Basic and acidic residues" evidence="1">
    <location>
        <begin position="15"/>
        <end position="26"/>
    </location>
</feature>
<evidence type="ECO:0000256" key="1">
    <source>
        <dbReference type="SAM" id="MobiDB-lite"/>
    </source>
</evidence>
<comment type="caution">
    <text evidence="2">The sequence shown here is derived from an EMBL/GenBank/DDBJ whole genome shotgun (WGS) entry which is preliminary data.</text>
</comment>
<keyword evidence="3" id="KW-1185">Reference proteome</keyword>
<protein>
    <submittedName>
        <fullName evidence="2">Uncharacterized protein</fullName>
    </submittedName>
</protein>
<evidence type="ECO:0000313" key="3">
    <source>
        <dbReference type="Proteomes" id="UP001153269"/>
    </source>
</evidence>
<sequence>MGWGRGLGLGFSPRLLEEIGDPKGPRCEAAPPRQEEEEADGAVAYLRWIALDAGLIIWPPVRRRLGQKLPQHNRWALRGPGSSALLQEDEEEDAGSGCEPVFISPLPLTQPGSGRPTSSCACRRMQLLSSTVGVSPGSRVVVGGGASSRSFSGLPSFPSMPPGEGMKRKCKEDKGLAAKETLKVLERSFSSSDLTSPDVQDVLVWLVLLSQGRVEWASCV</sequence>
<proteinExistence type="predicted"/>
<feature type="region of interest" description="Disordered" evidence="1">
    <location>
        <begin position="1"/>
        <end position="38"/>
    </location>
</feature>
<accession>A0A9N7VZA5</accession>
<dbReference type="AlphaFoldDB" id="A0A9N7VZA5"/>
<gene>
    <name evidence="2" type="ORF">PLEPLA_LOCUS47861</name>
</gene>
<dbReference type="Proteomes" id="UP001153269">
    <property type="component" value="Unassembled WGS sequence"/>
</dbReference>
<evidence type="ECO:0000313" key="2">
    <source>
        <dbReference type="EMBL" id="CAB1460024.1"/>
    </source>
</evidence>
<dbReference type="EMBL" id="CADEAL010004457">
    <property type="protein sequence ID" value="CAB1460024.1"/>
    <property type="molecule type" value="Genomic_DNA"/>
</dbReference>
<organism evidence="2 3">
    <name type="scientific">Pleuronectes platessa</name>
    <name type="common">European plaice</name>
    <dbReference type="NCBI Taxonomy" id="8262"/>
    <lineage>
        <taxon>Eukaryota</taxon>
        <taxon>Metazoa</taxon>
        <taxon>Chordata</taxon>
        <taxon>Craniata</taxon>
        <taxon>Vertebrata</taxon>
        <taxon>Euteleostomi</taxon>
        <taxon>Actinopterygii</taxon>
        <taxon>Neopterygii</taxon>
        <taxon>Teleostei</taxon>
        <taxon>Neoteleostei</taxon>
        <taxon>Acanthomorphata</taxon>
        <taxon>Carangaria</taxon>
        <taxon>Pleuronectiformes</taxon>
        <taxon>Pleuronectoidei</taxon>
        <taxon>Pleuronectidae</taxon>
        <taxon>Pleuronectes</taxon>
    </lineage>
</organism>
<name>A0A9N7VZA5_PLEPL</name>
<reference evidence="2" key="1">
    <citation type="submission" date="2020-03" db="EMBL/GenBank/DDBJ databases">
        <authorList>
            <person name="Weist P."/>
        </authorList>
    </citation>
    <scope>NUCLEOTIDE SEQUENCE</scope>
</reference>